<dbReference type="InterPro" id="IPR005467">
    <property type="entry name" value="His_kinase_dom"/>
</dbReference>
<evidence type="ECO:0000259" key="7">
    <source>
        <dbReference type="PROSITE" id="PS50113"/>
    </source>
</evidence>
<evidence type="ECO:0000259" key="6">
    <source>
        <dbReference type="PROSITE" id="PS50109"/>
    </source>
</evidence>
<dbReference type="EC" id="2.7.13.3" evidence="2"/>
<dbReference type="Gene3D" id="3.30.450.40">
    <property type="match status" value="1"/>
</dbReference>
<dbReference type="PANTHER" id="PTHR43304">
    <property type="entry name" value="PHYTOCHROME-LIKE PROTEIN CPH1"/>
    <property type="match status" value="1"/>
</dbReference>
<evidence type="ECO:0000256" key="5">
    <source>
        <dbReference type="ARBA" id="ARBA00022777"/>
    </source>
</evidence>
<dbReference type="InterPro" id="IPR036890">
    <property type="entry name" value="HATPase_C_sf"/>
</dbReference>
<protein>
    <recommendedName>
        <fullName evidence="2">histidine kinase</fullName>
        <ecNumber evidence="2">2.7.13.3</ecNumber>
    </recommendedName>
</protein>
<keyword evidence="5" id="KW-0418">Kinase</keyword>
<keyword evidence="3" id="KW-0597">Phosphoprotein</keyword>
<accession>A0ABS3JPF6</accession>
<dbReference type="InterPro" id="IPR013656">
    <property type="entry name" value="PAS_4"/>
</dbReference>
<evidence type="ECO:0000256" key="1">
    <source>
        <dbReference type="ARBA" id="ARBA00000085"/>
    </source>
</evidence>
<dbReference type="InterPro" id="IPR035965">
    <property type="entry name" value="PAS-like_dom_sf"/>
</dbReference>
<name>A0ABS3JPF6_9BACT</name>
<dbReference type="Gene3D" id="3.30.450.20">
    <property type="entry name" value="PAS domain"/>
    <property type="match status" value="2"/>
</dbReference>
<dbReference type="PRINTS" id="PR00344">
    <property type="entry name" value="BCTRLSENSOR"/>
</dbReference>
<dbReference type="Gene3D" id="1.10.287.130">
    <property type="match status" value="1"/>
</dbReference>
<reference evidence="8 9" key="1">
    <citation type="submission" date="2021-03" db="EMBL/GenBank/DDBJ databases">
        <title>Fibrella sp. HMF5405 genome sequencing and assembly.</title>
        <authorList>
            <person name="Kang H."/>
            <person name="Kim H."/>
            <person name="Bae S."/>
            <person name="Joh K."/>
        </authorList>
    </citation>
    <scope>NUCLEOTIDE SEQUENCE [LARGE SCALE GENOMIC DNA]</scope>
    <source>
        <strain evidence="8 9">HMF5405</strain>
    </source>
</reference>
<dbReference type="Pfam" id="PF00512">
    <property type="entry name" value="HisKA"/>
    <property type="match status" value="1"/>
</dbReference>
<feature type="domain" description="PAC" evidence="7">
    <location>
        <begin position="254"/>
        <end position="307"/>
    </location>
</feature>
<dbReference type="PROSITE" id="PS50109">
    <property type="entry name" value="HIS_KIN"/>
    <property type="match status" value="1"/>
</dbReference>
<dbReference type="SUPFAM" id="SSF55781">
    <property type="entry name" value="GAF domain-like"/>
    <property type="match status" value="1"/>
</dbReference>
<evidence type="ECO:0000256" key="2">
    <source>
        <dbReference type="ARBA" id="ARBA00012438"/>
    </source>
</evidence>
<organism evidence="8 9">
    <name type="scientific">Fibrella forsythiae</name>
    <dbReference type="NCBI Taxonomy" id="2817061"/>
    <lineage>
        <taxon>Bacteria</taxon>
        <taxon>Pseudomonadati</taxon>
        <taxon>Bacteroidota</taxon>
        <taxon>Cytophagia</taxon>
        <taxon>Cytophagales</taxon>
        <taxon>Spirosomataceae</taxon>
        <taxon>Fibrella</taxon>
    </lineage>
</organism>
<dbReference type="InterPro" id="IPR000700">
    <property type="entry name" value="PAS-assoc_C"/>
</dbReference>
<dbReference type="InterPro" id="IPR029016">
    <property type="entry name" value="GAF-like_dom_sf"/>
</dbReference>
<dbReference type="InterPro" id="IPR000014">
    <property type="entry name" value="PAS"/>
</dbReference>
<keyword evidence="4" id="KW-0808">Transferase</keyword>
<dbReference type="InterPro" id="IPR013655">
    <property type="entry name" value="PAS_fold_3"/>
</dbReference>
<dbReference type="Pfam" id="PF08448">
    <property type="entry name" value="PAS_4"/>
    <property type="match status" value="1"/>
</dbReference>
<dbReference type="SMART" id="SM00387">
    <property type="entry name" value="HATPase_c"/>
    <property type="match status" value="1"/>
</dbReference>
<comment type="caution">
    <text evidence="8">The sequence shown here is derived from an EMBL/GenBank/DDBJ whole genome shotgun (WGS) entry which is preliminary data.</text>
</comment>
<dbReference type="SMART" id="SM00065">
    <property type="entry name" value="GAF"/>
    <property type="match status" value="1"/>
</dbReference>
<dbReference type="Gene3D" id="3.30.565.10">
    <property type="entry name" value="Histidine kinase-like ATPase, C-terminal domain"/>
    <property type="match status" value="1"/>
</dbReference>
<evidence type="ECO:0000256" key="3">
    <source>
        <dbReference type="ARBA" id="ARBA00022553"/>
    </source>
</evidence>
<dbReference type="SUPFAM" id="SSF55785">
    <property type="entry name" value="PYP-like sensor domain (PAS domain)"/>
    <property type="match status" value="2"/>
</dbReference>
<dbReference type="InterPro" id="IPR036097">
    <property type="entry name" value="HisK_dim/P_sf"/>
</dbReference>
<dbReference type="SUPFAM" id="SSF47384">
    <property type="entry name" value="Homodimeric domain of signal transducing histidine kinase"/>
    <property type="match status" value="1"/>
</dbReference>
<dbReference type="Pfam" id="PF08447">
    <property type="entry name" value="PAS_3"/>
    <property type="match status" value="1"/>
</dbReference>
<evidence type="ECO:0000313" key="9">
    <source>
        <dbReference type="Proteomes" id="UP000664628"/>
    </source>
</evidence>
<dbReference type="SMART" id="SM00091">
    <property type="entry name" value="PAS"/>
    <property type="match status" value="2"/>
</dbReference>
<sequence length="690" mass="76870">MDLFYSSSEEAKRLAALDSYNILDTLPEQDYEDITQLAAQICQTPVALISLVDGERQWFKAKQGLSFRQTPREESFCAHNLINPTGPLVVEDARTDERFQANPLVTGDPHIVFYAGQPLIDEHNMVLGSLCVIDSQKRQLDAGQLNALRILANQVMTLLTARRKAVQEADLRRQLQTSEARFRSLVEQAPAAICLFVGRSLTIEVANDHMLQMWGKGKTVLGKTLAEAVPELQEQPFLTLLDQVYTSGTPFTGQSVPANLLIDGQLKTAYFDFTYQPVRDANGEVFAVMDLAVDVTEEVLLRQQFEQTRQALQNAVDLSQLGVWQIDLTTNTAHFSQRVVDWVGQDPLTLPAAIAAIDPADLPHFEAAFQQAHVAEFGGRLDVEYRLRNNQTGQVFLLHSIGQTTFDDNGVPLSLYGVSRDITQLRATQADLEAQVSERTQDLLRLNQDLQRSNDNLQQFAFVASHDLQEPLRKIQTFSNALNESLANKLDPTEAHFLERIQVAGGRMSALVKDLLAYSRIATRQQTFGSVSLDEVLLNVMDSLALPIQERKVRLHSDQLGQVTGNESQLYLLLQNLIANAIKFTPADQQPAISISCELLVRDQLPSSCQPTSPAQQFHKITVSDQGIGFDEKHLTRIFAVFQRLHDKKLFPGTGIGLAICQRVIDNHGGWLTARSKPGEGATFYAYLPK</sequence>
<proteinExistence type="predicted"/>
<dbReference type="PANTHER" id="PTHR43304:SF1">
    <property type="entry name" value="PAC DOMAIN-CONTAINING PROTEIN"/>
    <property type="match status" value="1"/>
</dbReference>
<dbReference type="InterPro" id="IPR003594">
    <property type="entry name" value="HATPase_dom"/>
</dbReference>
<feature type="domain" description="PAC" evidence="7">
    <location>
        <begin position="381"/>
        <end position="434"/>
    </location>
</feature>
<evidence type="ECO:0000256" key="4">
    <source>
        <dbReference type="ARBA" id="ARBA00022679"/>
    </source>
</evidence>
<comment type="catalytic activity">
    <reaction evidence="1">
        <text>ATP + protein L-histidine = ADP + protein N-phospho-L-histidine.</text>
        <dbReference type="EC" id="2.7.13.3"/>
    </reaction>
</comment>
<evidence type="ECO:0000313" key="8">
    <source>
        <dbReference type="EMBL" id="MBO0951089.1"/>
    </source>
</evidence>
<keyword evidence="9" id="KW-1185">Reference proteome</keyword>
<dbReference type="PROSITE" id="PS50113">
    <property type="entry name" value="PAC"/>
    <property type="match status" value="2"/>
</dbReference>
<dbReference type="NCBIfam" id="TIGR00229">
    <property type="entry name" value="sensory_box"/>
    <property type="match status" value="1"/>
</dbReference>
<dbReference type="Proteomes" id="UP000664628">
    <property type="component" value="Unassembled WGS sequence"/>
</dbReference>
<dbReference type="InterPro" id="IPR004358">
    <property type="entry name" value="Sig_transdc_His_kin-like_C"/>
</dbReference>
<dbReference type="InterPro" id="IPR003661">
    <property type="entry name" value="HisK_dim/P_dom"/>
</dbReference>
<dbReference type="Pfam" id="PF02518">
    <property type="entry name" value="HATPase_c"/>
    <property type="match status" value="1"/>
</dbReference>
<dbReference type="InterPro" id="IPR052162">
    <property type="entry name" value="Sensor_kinase/Photoreceptor"/>
</dbReference>
<dbReference type="InterPro" id="IPR003018">
    <property type="entry name" value="GAF"/>
</dbReference>
<dbReference type="SMART" id="SM00388">
    <property type="entry name" value="HisKA"/>
    <property type="match status" value="1"/>
</dbReference>
<feature type="domain" description="Histidine kinase" evidence="6">
    <location>
        <begin position="463"/>
        <end position="690"/>
    </location>
</feature>
<dbReference type="EMBL" id="JAFMYW010000007">
    <property type="protein sequence ID" value="MBO0951089.1"/>
    <property type="molecule type" value="Genomic_DNA"/>
</dbReference>
<dbReference type="RefSeq" id="WP_207331047.1">
    <property type="nucleotide sequence ID" value="NZ_JAFMYW010000007.1"/>
</dbReference>
<dbReference type="SUPFAM" id="SSF55874">
    <property type="entry name" value="ATPase domain of HSP90 chaperone/DNA topoisomerase II/histidine kinase"/>
    <property type="match status" value="1"/>
</dbReference>
<dbReference type="CDD" id="cd00082">
    <property type="entry name" value="HisKA"/>
    <property type="match status" value="1"/>
</dbReference>
<gene>
    <name evidence="8" type="ORF">J2I46_21065</name>
</gene>